<proteinExistence type="predicted"/>
<organism evidence="2">
    <name type="scientific">Tanacetum cinerariifolium</name>
    <name type="common">Dalmatian daisy</name>
    <name type="synonym">Chrysanthemum cinerariifolium</name>
    <dbReference type="NCBI Taxonomy" id="118510"/>
    <lineage>
        <taxon>Eukaryota</taxon>
        <taxon>Viridiplantae</taxon>
        <taxon>Streptophyta</taxon>
        <taxon>Embryophyta</taxon>
        <taxon>Tracheophyta</taxon>
        <taxon>Spermatophyta</taxon>
        <taxon>Magnoliopsida</taxon>
        <taxon>eudicotyledons</taxon>
        <taxon>Gunneridae</taxon>
        <taxon>Pentapetalae</taxon>
        <taxon>asterids</taxon>
        <taxon>campanulids</taxon>
        <taxon>Asterales</taxon>
        <taxon>Asteraceae</taxon>
        <taxon>Asteroideae</taxon>
        <taxon>Anthemideae</taxon>
        <taxon>Anthemidinae</taxon>
        <taxon>Tanacetum</taxon>
    </lineage>
</organism>
<name>A0A699UD45_TANCI</name>
<feature type="non-terminal residue" evidence="2">
    <location>
        <position position="1"/>
    </location>
</feature>
<protein>
    <submittedName>
        <fullName evidence="2">Uncharacterized protein</fullName>
    </submittedName>
</protein>
<sequence length="99" mass="11160">GEPDTQPMLLSYVYVRAILLSEDEAQKSNEKVLAVGDDMDKDHQDDKEVRTPSPKQYHSEPSHVQEYASDSPIKDDPATNQKINESTETFARLSSHVTE</sequence>
<comment type="caution">
    <text evidence="2">The sequence shown here is derived from an EMBL/GenBank/DDBJ whole genome shotgun (WGS) entry which is preliminary data.</text>
</comment>
<feature type="compositionally biased region" description="Polar residues" evidence="1">
    <location>
        <begin position="78"/>
        <end position="89"/>
    </location>
</feature>
<dbReference type="AlphaFoldDB" id="A0A699UD45"/>
<feature type="region of interest" description="Disordered" evidence="1">
    <location>
        <begin position="30"/>
        <end position="99"/>
    </location>
</feature>
<evidence type="ECO:0000313" key="2">
    <source>
        <dbReference type="EMBL" id="GFD19923.1"/>
    </source>
</evidence>
<evidence type="ECO:0000256" key="1">
    <source>
        <dbReference type="SAM" id="MobiDB-lite"/>
    </source>
</evidence>
<feature type="non-terminal residue" evidence="2">
    <location>
        <position position="99"/>
    </location>
</feature>
<gene>
    <name evidence="2" type="ORF">Tci_891892</name>
</gene>
<dbReference type="EMBL" id="BKCJ011318317">
    <property type="protein sequence ID" value="GFD19923.1"/>
    <property type="molecule type" value="Genomic_DNA"/>
</dbReference>
<reference evidence="2" key="1">
    <citation type="journal article" date="2019" name="Sci. Rep.">
        <title>Draft genome of Tanacetum cinerariifolium, the natural source of mosquito coil.</title>
        <authorList>
            <person name="Yamashiro T."/>
            <person name="Shiraishi A."/>
            <person name="Satake H."/>
            <person name="Nakayama K."/>
        </authorList>
    </citation>
    <scope>NUCLEOTIDE SEQUENCE</scope>
</reference>
<feature type="compositionally biased region" description="Basic and acidic residues" evidence="1">
    <location>
        <begin position="38"/>
        <end position="50"/>
    </location>
</feature>
<accession>A0A699UD45</accession>